<dbReference type="EMBL" id="JBIGIA010000015">
    <property type="protein sequence ID" value="MFG6458769.1"/>
    <property type="molecule type" value="Genomic_DNA"/>
</dbReference>
<evidence type="ECO:0000259" key="1">
    <source>
        <dbReference type="Pfam" id="PF14231"/>
    </source>
</evidence>
<sequence length="171" mass="19411">MNARDPASAFQLFDALEPVTVGFMIGCWRGEGFPTGHALDGALEAYGWWGKRFDNPECVHPLLFARRGGGTLALNPLWMAPALRWLDRWPLPKSPAIGRALQWALPLLSTRRPRARLREIAHRGRVSAAMVYDQLPIIDVFRRLDDDTVLGLMDQKDSEQTFFFVLRRQPA</sequence>
<dbReference type="InterPro" id="IPR025568">
    <property type="entry name" value="DUF4334"/>
</dbReference>
<evidence type="ECO:0000313" key="4">
    <source>
        <dbReference type="Proteomes" id="UP001606305"/>
    </source>
</evidence>
<dbReference type="Pfam" id="PF14231">
    <property type="entry name" value="GXWXG"/>
    <property type="match status" value="1"/>
</dbReference>
<dbReference type="Proteomes" id="UP001606305">
    <property type="component" value="Unassembled WGS sequence"/>
</dbReference>
<dbReference type="Pfam" id="PF14232">
    <property type="entry name" value="DUF4334"/>
    <property type="match status" value="1"/>
</dbReference>
<dbReference type="RefSeq" id="WP_394490075.1">
    <property type="nucleotide sequence ID" value="NZ_JBIGIA010000015.1"/>
</dbReference>
<keyword evidence="4" id="KW-1185">Reference proteome</keyword>
<comment type="caution">
    <text evidence="3">The sequence shown here is derived from an EMBL/GenBank/DDBJ whole genome shotgun (WGS) entry which is preliminary data.</text>
</comment>
<feature type="domain" description="GXWXG" evidence="1">
    <location>
        <begin position="11"/>
        <end position="67"/>
    </location>
</feature>
<reference evidence="3 4" key="1">
    <citation type="submission" date="2024-09" db="EMBL/GenBank/DDBJ databases">
        <title>Novel species of the genus Pelomonas and Roseateles isolated from streams.</title>
        <authorList>
            <person name="Lu H."/>
        </authorList>
    </citation>
    <scope>NUCLEOTIDE SEQUENCE [LARGE SCALE GENOMIC DNA]</scope>
    <source>
        <strain evidence="3 4">BYS96W</strain>
    </source>
</reference>
<evidence type="ECO:0000313" key="3">
    <source>
        <dbReference type="EMBL" id="MFG6458769.1"/>
    </source>
</evidence>
<dbReference type="InterPro" id="IPR025951">
    <property type="entry name" value="GXWXG_dom"/>
</dbReference>
<protein>
    <submittedName>
        <fullName evidence="3">DUF4334 domain-containing protein</fullName>
    </submittedName>
</protein>
<feature type="domain" description="DUF4334" evidence="2">
    <location>
        <begin position="113"/>
        <end position="168"/>
    </location>
</feature>
<proteinExistence type="predicted"/>
<dbReference type="Gene3D" id="2.40.128.580">
    <property type="entry name" value="GXWXG domain"/>
    <property type="match status" value="2"/>
</dbReference>
<organism evidence="3 4">
    <name type="scientific">Pelomonas nitida</name>
    <dbReference type="NCBI Taxonomy" id="3299027"/>
    <lineage>
        <taxon>Bacteria</taxon>
        <taxon>Pseudomonadati</taxon>
        <taxon>Pseudomonadota</taxon>
        <taxon>Betaproteobacteria</taxon>
        <taxon>Burkholderiales</taxon>
        <taxon>Sphaerotilaceae</taxon>
        <taxon>Roseateles</taxon>
    </lineage>
</organism>
<accession>A0ABW7GA75</accession>
<name>A0ABW7GA75_9BURK</name>
<evidence type="ECO:0000259" key="2">
    <source>
        <dbReference type="Pfam" id="PF14232"/>
    </source>
</evidence>
<gene>
    <name evidence="3" type="ORF">ACG00X_18175</name>
</gene>